<evidence type="ECO:0000256" key="1">
    <source>
        <dbReference type="ARBA" id="ARBA00000423"/>
    </source>
</evidence>
<dbReference type="Gene3D" id="3.90.70.10">
    <property type="entry name" value="Cysteine proteinases"/>
    <property type="match status" value="1"/>
</dbReference>
<comment type="similarity">
    <text evidence="9">Belongs to the peptidase C1 family.</text>
</comment>
<dbReference type="Ensembl" id="ENSEBUT00000009751.1">
    <property type="protein sequence ID" value="ENSEBUP00000009229.1"/>
    <property type="gene ID" value="ENSEBUG00000005952.1"/>
</dbReference>
<sequence>MVNGSECHGKQTQGVTFTQRAGLAGLLFFRFLFLLLHCSSQNLQRFVSLSRLNSIMAPGVSEEKLLAMQARLQARPELRLAQAVAITQDPLEAVAAGRAARCGTHVFTHCVSTEGKPVCNQKKSGRCWIFACLNTMRLPLMKKFNVEELELSQTYIFFWDKVERANFLLRTFAELAEKGEEVGGRLIQFLLTNPAEDGGQWQMLVNIVEKYGVVPKKAFPETHASEASRRMNETLSHKMRECCARLHRLVSKGCSKEELEKTIDSMLEEVYQVLSICLGCPPDTFVWEYRDKDKVSHRIGPISPRDFYTEHVQPVYNITDKVCLVNDPRPYNSYGELYTVAYLSNMVGGRLTLYNNQDIKILRQAAADSIQAGEAVWFGCDSGKQCNGKAGVSDLQLFDYEMVFGVKGTALNKADRMIYGDSMMDHAMVITAYSEKDEGTSFEKWRVENSWGDERGHKGESTTVSVCIIFLISFLKYVHNVVCFSTGYLQMSDDWFGEYVFEVVVDKRFLSENILSVFDKKPHVLPAWDPMGALA</sequence>
<dbReference type="GO" id="GO:0070005">
    <property type="term" value="F:cysteine-type aminopeptidase activity"/>
    <property type="evidence" value="ECO:0007669"/>
    <property type="project" value="InterPro"/>
</dbReference>
<dbReference type="InterPro" id="IPR000169">
    <property type="entry name" value="Pept_cys_AS"/>
</dbReference>
<dbReference type="FunFam" id="3.90.70.10:FF:000021">
    <property type="entry name" value="Bleomycin hydrolase"/>
    <property type="match status" value="1"/>
</dbReference>
<evidence type="ECO:0000256" key="7">
    <source>
        <dbReference type="ARBA" id="ARBA00022801"/>
    </source>
</evidence>
<evidence type="ECO:0000256" key="11">
    <source>
        <dbReference type="SAM" id="Phobius"/>
    </source>
</evidence>
<dbReference type="GO" id="GO:0009636">
    <property type="term" value="P:response to toxic substance"/>
    <property type="evidence" value="ECO:0007669"/>
    <property type="project" value="TreeGrafter"/>
</dbReference>
<dbReference type="GO" id="GO:0004197">
    <property type="term" value="F:cysteine-type endopeptidase activity"/>
    <property type="evidence" value="ECO:0007669"/>
    <property type="project" value="UniProtKB-EC"/>
</dbReference>
<evidence type="ECO:0000313" key="12">
    <source>
        <dbReference type="Ensembl" id="ENSEBUP00000009229.1"/>
    </source>
</evidence>
<keyword evidence="6 9" id="KW-0645">Protease</keyword>
<dbReference type="GO" id="GO:0043418">
    <property type="term" value="P:homocysteine catabolic process"/>
    <property type="evidence" value="ECO:0007669"/>
    <property type="project" value="TreeGrafter"/>
</dbReference>
<evidence type="ECO:0000256" key="2">
    <source>
        <dbReference type="ARBA" id="ARBA00004496"/>
    </source>
</evidence>
<organism evidence="12 13">
    <name type="scientific">Eptatretus burgeri</name>
    <name type="common">Inshore hagfish</name>
    <dbReference type="NCBI Taxonomy" id="7764"/>
    <lineage>
        <taxon>Eukaryota</taxon>
        <taxon>Metazoa</taxon>
        <taxon>Chordata</taxon>
        <taxon>Craniata</taxon>
        <taxon>Vertebrata</taxon>
        <taxon>Cyclostomata</taxon>
        <taxon>Myxini</taxon>
        <taxon>Myxiniformes</taxon>
        <taxon>Myxinidae</taxon>
        <taxon>Eptatretinae</taxon>
        <taxon>Eptatretus</taxon>
    </lineage>
</organism>
<dbReference type="Proteomes" id="UP000694388">
    <property type="component" value="Unplaced"/>
</dbReference>
<feature type="active site" evidence="10">
    <location>
        <position position="449"/>
    </location>
</feature>
<evidence type="ECO:0000256" key="10">
    <source>
        <dbReference type="PIRSR" id="PIRSR005700-1"/>
    </source>
</evidence>
<evidence type="ECO:0000256" key="6">
    <source>
        <dbReference type="ARBA" id="ARBA00022670"/>
    </source>
</evidence>
<keyword evidence="13" id="KW-1185">Reference proteome</keyword>
<dbReference type="GO" id="GO:0006508">
    <property type="term" value="P:proteolysis"/>
    <property type="evidence" value="ECO:0007669"/>
    <property type="project" value="UniProtKB-KW"/>
</dbReference>
<keyword evidence="11" id="KW-0472">Membrane</keyword>
<dbReference type="CDD" id="cd00585">
    <property type="entry name" value="Peptidase_C1B"/>
    <property type="match status" value="1"/>
</dbReference>
<reference evidence="12" key="1">
    <citation type="submission" date="2025-08" db="UniProtKB">
        <authorList>
            <consortium name="Ensembl"/>
        </authorList>
    </citation>
    <scope>IDENTIFICATION</scope>
</reference>
<keyword evidence="8 9" id="KW-0788">Thiol protease</keyword>
<dbReference type="InterPro" id="IPR004134">
    <property type="entry name" value="Peptidase_C1B"/>
</dbReference>
<dbReference type="GO" id="GO:0005737">
    <property type="term" value="C:cytoplasm"/>
    <property type="evidence" value="ECO:0007669"/>
    <property type="project" value="UniProtKB-SubCell"/>
</dbReference>
<evidence type="ECO:0000256" key="9">
    <source>
        <dbReference type="PIRNR" id="PIRNR005700"/>
    </source>
</evidence>
<evidence type="ECO:0000313" key="13">
    <source>
        <dbReference type="Proteomes" id="UP000694388"/>
    </source>
</evidence>
<comment type="catalytic activity">
    <reaction evidence="1 9">
        <text>Inactivates bleomycin B2 (a cytotoxic glycometallopeptide) by hydrolysis of a carboxyamide bond of beta-aminoalanine, but also shows general aminopeptidase activity. The specificity varies somewhat with source, but amino acid arylamides of Met, Leu and Ala are preferred.</text>
        <dbReference type="EC" id="3.4.22.40"/>
    </reaction>
</comment>
<dbReference type="SUPFAM" id="SSF54001">
    <property type="entry name" value="Cysteine proteinases"/>
    <property type="match status" value="2"/>
</dbReference>
<dbReference type="EC" id="3.4.22.40" evidence="3 9"/>
<protein>
    <recommendedName>
        <fullName evidence="4 9">Bleomycin hydrolase</fullName>
        <ecNumber evidence="3 9">3.4.22.40</ecNumber>
    </recommendedName>
</protein>
<keyword evidence="11" id="KW-0812">Transmembrane</keyword>
<accession>A0A8C4Q2Y2</accession>
<evidence type="ECO:0000256" key="8">
    <source>
        <dbReference type="ARBA" id="ARBA00022807"/>
    </source>
</evidence>
<dbReference type="AlphaFoldDB" id="A0A8C4Q2Y2"/>
<dbReference type="PIRSF" id="PIRSF005700">
    <property type="entry name" value="PepC"/>
    <property type="match status" value="1"/>
</dbReference>
<proteinExistence type="inferred from homology"/>
<evidence type="ECO:0000256" key="4">
    <source>
        <dbReference type="ARBA" id="ARBA00022227"/>
    </source>
</evidence>
<dbReference type="PANTHER" id="PTHR10363:SF2">
    <property type="entry name" value="BLEOMYCIN HYDROLASE"/>
    <property type="match status" value="1"/>
</dbReference>
<dbReference type="PANTHER" id="PTHR10363">
    <property type="entry name" value="BLEOMYCIN HYDROLASE"/>
    <property type="match status" value="1"/>
</dbReference>
<keyword evidence="5 9" id="KW-0963">Cytoplasm</keyword>
<comment type="subcellular location">
    <subcellularLocation>
        <location evidence="2 9">Cytoplasm</location>
    </subcellularLocation>
</comment>
<keyword evidence="7 9" id="KW-0378">Hydrolase</keyword>
<feature type="transmembrane region" description="Helical" evidence="11">
    <location>
        <begin position="21"/>
        <end position="37"/>
    </location>
</feature>
<reference evidence="12" key="2">
    <citation type="submission" date="2025-09" db="UniProtKB">
        <authorList>
            <consortium name="Ensembl"/>
        </authorList>
    </citation>
    <scope>IDENTIFICATION</scope>
</reference>
<dbReference type="Pfam" id="PF03051">
    <property type="entry name" value="Peptidase_C1_2"/>
    <property type="match status" value="2"/>
</dbReference>
<name>A0A8C4Q2Y2_EPTBU</name>
<dbReference type="GeneTree" id="ENSGT00390000001735"/>
<evidence type="ECO:0000256" key="5">
    <source>
        <dbReference type="ARBA" id="ARBA00022490"/>
    </source>
</evidence>
<dbReference type="PROSITE" id="PS00139">
    <property type="entry name" value="THIOL_PROTEASE_CYS"/>
    <property type="match status" value="1"/>
</dbReference>
<evidence type="ECO:0000256" key="3">
    <source>
        <dbReference type="ARBA" id="ARBA00012465"/>
    </source>
</evidence>
<dbReference type="InterPro" id="IPR038765">
    <property type="entry name" value="Papain-like_cys_pep_sf"/>
</dbReference>
<keyword evidence="11" id="KW-1133">Transmembrane helix</keyword>
<feature type="active site" evidence="10">
    <location>
        <position position="426"/>
    </location>
</feature>
<feature type="active site" evidence="10">
    <location>
        <position position="127"/>
    </location>
</feature>